<protein>
    <recommendedName>
        <fullName evidence="2">histidine kinase</fullName>
        <ecNumber evidence="2">2.7.13.3</ecNumber>
    </recommendedName>
</protein>
<name>A0A1H0PWV4_9BACI</name>
<evidence type="ECO:0000256" key="9">
    <source>
        <dbReference type="SAM" id="Phobius"/>
    </source>
</evidence>
<dbReference type="InterPro" id="IPR003661">
    <property type="entry name" value="HisK_dim/P_dom"/>
</dbReference>
<dbReference type="GO" id="GO:0000155">
    <property type="term" value="F:phosphorelay sensor kinase activity"/>
    <property type="evidence" value="ECO:0007669"/>
    <property type="project" value="InterPro"/>
</dbReference>
<evidence type="ECO:0000256" key="4">
    <source>
        <dbReference type="ARBA" id="ARBA00022679"/>
    </source>
</evidence>
<dbReference type="GO" id="GO:0005524">
    <property type="term" value="F:ATP binding"/>
    <property type="evidence" value="ECO:0007669"/>
    <property type="project" value="UniProtKB-KW"/>
</dbReference>
<dbReference type="Gene3D" id="1.10.287.130">
    <property type="match status" value="1"/>
</dbReference>
<reference evidence="12" key="1">
    <citation type="submission" date="2016-10" db="EMBL/GenBank/DDBJ databases">
        <authorList>
            <person name="Varghese N."/>
            <person name="Submissions S."/>
        </authorList>
    </citation>
    <scope>NUCLEOTIDE SEQUENCE [LARGE SCALE GENOMIC DNA]</scope>
    <source>
        <strain evidence="12">IBRC-M10078</strain>
    </source>
</reference>
<evidence type="ECO:0000256" key="7">
    <source>
        <dbReference type="ARBA" id="ARBA00022840"/>
    </source>
</evidence>
<dbReference type="SMART" id="SM00388">
    <property type="entry name" value="HisKA"/>
    <property type="match status" value="1"/>
</dbReference>
<keyword evidence="7" id="KW-0067">ATP-binding</keyword>
<dbReference type="PANTHER" id="PTHR43065:SF46">
    <property type="entry name" value="C4-DICARBOXYLATE TRANSPORT SENSOR PROTEIN DCTB"/>
    <property type="match status" value="1"/>
</dbReference>
<feature type="transmembrane region" description="Helical" evidence="9">
    <location>
        <begin position="12"/>
        <end position="32"/>
    </location>
</feature>
<keyword evidence="6 11" id="KW-0418">Kinase</keyword>
<feature type="transmembrane region" description="Helical" evidence="9">
    <location>
        <begin position="193"/>
        <end position="216"/>
    </location>
</feature>
<keyword evidence="9" id="KW-0472">Membrane</keyword>
<keyword evidence="5" id="KW-0547">Nucleotide-binding</keyword>
<keyword evidence="12" id="KW-1185">Reference proteome</keyword>
<dbReference type="SUPFAM" id="SSF55874">
    <property type="entry name" value="ATPase domain of HSP90 chaperone/DNA topoisomerase II/histidine kinase"/>
    <property type="match status" value="1"/>
</dbReference>
<dbReference type="PANTHER" id="PTHR43065">
    <property type="entry name" value="SENSOR HISTIDINE KINASE"/>
    <property type="match status" value="1"/>
</dbReference>
<proteinExistence type="predicted"/>
<dbReference type="RefSeq" id="WP_090849527.1">
    <property type="nucleotide sequence ID" value="NZ_FNJU01000001.1"/>
</dbReference>
<dbReference type="InterPro" id="IPR003594">
    <property type="entry name" value="HATPase_dom"/>
</dbReference>
<organism evidence="11 12">
    <name type="scientific">Litchfieldia salsa</name>
    <dbReference type="NCBI Taxonomy" id="930152"/>
    <lineage>
        <taxon>Bacteria</taxon>
        <taxon>Bacillati</taxon>
        <taxon>Bacillota</taxon>
        <taxon>Bacilli</taxon>
        <taxon>Bacillales</taxon>
        <taxon>Bacillaceae</taxon>
        <taxon>Litchfieldia</taxon>
    </lineage>
</organism>
<accession>A0A1H0PWV4</accession>
<evidence type="ECO:0000313" key="11">
    <source>
        <dbReference type="EMBL" id="SDP08939.1"/>
    </source>
</evidence>
<comment type="catalytic activity">
    <reaction evidence="1">
        <text>ATP + protein L-histidine = ADP + protein N-phospho-L-histidine.</text>
        <dbReference type="EC" id="2.7.13.3"/>
    </reaction>
</comment>
<evidence type="ECO:0000256" key="2">
    <source>
        <dbReference type="ARBA" id="ARBA00012438"/>
    </source>
</evidence>
<evidence type="ECO:0000256" key="1">
    <source>
        <dbReference type="ARBA" id="ARBA00000085"/>
    </source>
</evidence>
<dbReference type="CDD" id="cd00082">
    <property type="entry name" value="HisKA"/>
    <property type="match status" value="1"/>
</dbReference>
<evidence type="ECO:0000256" key="6">
    <source>
        <dbReference type="ARBA" id="ARBA00022777"/>
    </source>
</evidence>
<keyword evidence="3" id="KW-0597">Phosphoprotein</keyword>
<dbReference type="Pfam" id="PF02518">
    <property type="entry name" value="HATPase_c"/>
    <property type="match status" value="1"/>
</dbReference>
<evidence type="ECO:0000313" key="12">
    <source>
        <dbReference type="Proteomes" id="UP000199159"/>
    </source>
</evidence>
<gene>
    <name evidence="11" type="ORF">SAMN05216565_101480</name>
</gene>
<dbReference type="OrthoDB" id="9759607at2"/>
<dbReference type="PROSITE" id="PS50109">
    <property type="entry name" value="HIS_KIN"/>
    <property type="match status" value="1"/>
</dbReference>
<dbReference type="AlphaFoldDB" id="A0A1H0PWV4"/>
<dbReference type="SMART" id="SM00387">
    <property type="entry name" value="HATPase_c"/>
    <property type="match status" value="1"/>
</dbReference>
<dbReference type="InterPro" id="IPR005467">
    <property type="entry name" value="His_kinase_dom"/>
</dbReference>
<dbReference type="InterPro" id="IPR036097">
    <property type="entry name" value="HisK_dim/P_sf"/>
</dbReference>
<dbReference type="InterPro" id="IPR004358">
    <property type="entry name" value="Sig_transdc_His_kin-like_C"/>
</dbReference>
<dbReference type="EC" id="2.7.13.3" evidence="2"/>
<dbReference type="SUPFAM" id="SSF47384">
    <property type="entry name" value="Homodimeric domain of signal transducing histidine kinase"/>
    <property type="match status" value="1"/>
</dbReference>
<dbReference type="InterPro" id="IPR036890">
    <property type="entry name" value="HATPase_C_sf"/>
</dbReference>
<keyword evidence="9" id="KW-0812">Transmembrane</keyword>
<evidence type="ECO:0000256" key="8">
    <source>
        <dbReference type="ARBA" id="ARBA00023012"/>
    </source>
</evidence>
<evidence type="ECO:0000256" key="3">
    <source>
        <dbReference type="ARBA" id="ARBA00022553"/>
    </source>
</evidence>
<dbReference type="Pfam" id="PF00512">
    <property type="entry name" value="HisKA"/>
    <property type="match status" value="1"/>
</dbReference>
<sequence length="480" mass="55005">MNRFFKVSIINRAYFITVLLVIAFVITLALFITNNYLEKEKESRAKEIYNVAKLLEMNLNFAFDDILTKENAHNQSNQEKVRILNEEIQPLLENYSRLYPHLGMGYYSIDLDSVIAIAPEFKEDFLKRVPRTFPYFKSYKTGKHEYVYSGDSIAWYGKSIFAITYPIEKDGRIIGHTWTNIKMDDLYENVTKYLINLLLFGLFLLLLLIIFIKVVFNNIEKQIKEVTDAIISDSNHQSNILLPELDKMAEKLKSQKKYEEEISKLDKLSSIGEMAATIAHEIRNPLTTIRGFLQLKSVDLPEKEMIYNQVMIEELDRANDIITEYLTLAKSADSYHFEQKNLNRIIEEMFPLIESYAIKENKTAILELGVIPDIELNKKEMKQLILNICRNGIEAMNQCGHLTIKTTLSSCENEVIMEISDEGIGIPAAILENIGQPFLTTKSGGNGLGLSVCYRIAKNHNATIDINTSPSGSTFIIKFK</sequence>
<dbReference type="Gene3D" id="3.30.565.10">
    <property type="entry name" value="Histidine kinase-like ATPase, C-terminal domain"/>
    <property type="match status" value="1"/>
</dbReference>
<keyword evidence="9" id="KW-1133">Transmembrane helix</keyword>
<dbReference type="Proteomes" id="UP000199159">
    <property type="component" value="Unassembled WGS sequence"/>
</dbReference>
<keyword evidence="4" id="KW-0808">Transferase</keyword>
<evidence type="ECO:0000259" key="10">
    <source>
        <dbReference type="PROSITE" id="PS50109"/>
    </source>
</evidence>
<evidence type="ECO:0000256" key="5">
    <source>
        <dbReference type="ARBA" id="ARBA00022741"/>
    </source>
</evidence>
<keyword evidence="8" id="KW-0902">Two-component regulatory system</keyword>
<dbReference type="EMBL" id="FNJU01000001">
    <property type="protein sequence ID" value="SDP08939.1"/>
    <property type="molecule type" value="Genomic_DNA"/>
</dbReference>
<dbReference type="STRING" id="930152.SAMN05216565_101480"/>
<feature type="domain" description="Histidine kinase" evidence="10">
    <location>
        <begin position="277"/>
        <end position="480"/>
    </location>
</feature>
<dbReference type="PRINTS" id="PR00344">
    <property type="entry name" value="BCTRLSENSOR"/>
</dbReference>